<evidence type="ECO:0000313" key="3">
    <source>
        <dbReference type="EMBL" id="WOJ94466.1"/>
    </source>
</evidence>
<gene>
    <name evidence="3" type="ORF">R0135_04715</name>
</gene>
<evidence type="ECO:0000256" key="1">
    <source>
        <dbReference type="SAM" id="Phobius"/>
    </source>
</evidence>
<feature type="chain" id="PRO_5045112473" evidence="2">
    <location>
        <begin position="25"/>
        <end position="112"/>
    </location>
</feature>
<dbReference type="Proteomes" id="UP001626537">
    <property type="component" value="Chromosome"/>
</dbReference>
<dbReference type="RefSeq" id="WP_407349102.1">
    <property type="nucleotide sequence ID" value="NZ_CP136864.1"/>
</dbReference>
<dbReference type="EMBL" id="CP136864">
    <property type="protein sequence ID" value="WOJ94466.1"/>
    <property type="molecule type" value="Genomic_DNA"/>
</dbReference>
<reference evidence="3 4" key="1">
    <citation type="submission" date="2023-10" db="EMBL/GenBank/DDBJ databases">
        <title>Two novel species belonging to the OM43/NOR5 clade.</title>
        <authorList>
            <person name="Park M."/>
        </authorList>
    </citation>
    <scope>NUCLEOTIDE SEQUENCE [LARGE SCALE GENOMIC DNA]</scope>
    <source>
        <strain evidence="3 4">IMCC43200</strain>
    </source>
</reference>
<keyword evidence="4" id="KW-1185">Reference proteome</keyword>
<proteinExistence type="predicted"/>
<evidence type="ECO:0000313" key="4">
    <source>
        <dbReference type="Proteomes" id="UP001626537"/>
    </source>
</evidence>
<keyword evidence="1" id="KW-0812">Transmembrane</keyword>
<accession>A0ABZ0I5H4</accession>
<keyword evidence="2" id="KW-0732">Signal</keyword>
<feature type="transmembrane region" description="Helical" evidence="1">
    <location>
        <begin position="69"/>
        <end position="88"/>
    </location>
</feature>
<organism evidence="3 4">
    <name type="scientific">Congregibacter variabilis</name>
    <dbReference type="NCBI Taxonomy" id="3081200"/>
    <lineage>
        <taxon>Bacteria</taxon>
        <taxon>Pseudomonadati</taxon>
        <taxon>Pseudomonadota</taxon>
        <taxon>Gammaproteobacteria</taxon>
        <taxon>Cellvibrionales</taxon>
        <taxon>Halieaceae</taxon>
        <taxon>Congregibacter</taxon>
    </lineage>
</organism>
<protein>
    <submittedName>
        <fullName evidence="3">Uncharacterized protein</fullName>
    </submittedName>
</protein>
<keyword evidence="1" id="KW-0472">Membrane</keyword>
<evidence type="ECO:0000256" key="2">
    <source>
        <dbReference type="SAM" id="SignalP"/>
    </source>
</evidence>
<name>A0ABZ0I5H4_9GAMM</name>
<feature type="signal peptide" evidence="2">
    <location>
        <begin position="1"/>
        <end position="24"/>
    </location>
</feature>
<sequence>MKKLNKQLAVLVAGSLLVSQGIMASDEAQTEGRWNTSQATLISDAFDSPPSSGVEMLDERAMSRTQGELWPWIIGVVTLDLSLASFFWGDYVPTVASSGGLCVNCDIGTKSR</sequence>
<keyword evidence="1" id="KW-1133">Transmembrane helix</keyword>